<dbReference type="EMBL" id="CAJOBB010006451">
    <property type="protein sequence ID" value="CAF4161051.1"/>
    <property type="molecule type" value="Genomic_DNA"/>
</dbReference>
<evidence type="ECO:0000313" key="3">
    <source>
        <dbReference type="EMBL" id="CAF4120329.1"/>
    </source>
</evidence>
<dbReference type="Proteomes" id="UP000663845">
    <property type="component" value="Unassembled WGS sequence"/>
</dbReference>
<organism evidence="2 5">
    <name type="scientific">Adineta steineri</name>
    <dbReference type="NCBI Taxonomy" id="433720"/>
    <lineage>
        <taxon>Eukaryota</taxon>
        <taxon>Metazoa</taxon>
        <taxon>Spiralia</taxon>
        <taxon>Gnathifera</taxon>
        <taxon>Rotifera</taxon>
        <taxon>Eurotatoria</taxon>
        <taxon>Bdelloidea</taxon>
        <taxon>Adinetida</taxon>
        <taxon>Adinetidae</taxon>
        <taxon>Adineta</taxon>
    </lineage>
</organism>
<evidence type="ECO:0000313" key="5">
    <source>
        <dbReference type="Proteomes" id="UP000663845"/>
    </source>
</evidence>
<dbReference type="AlphaFoldDB" id="A0A815R8K7"/>
<name>A0A815R8K7_9BILA</name>
<evidence type="ECO:0000313" key="2">
    <source>
        <dbReference type="EMBL" id="CAF1473660.1"/>
    </source>
</evidence>
<protein>
    <submittedName>
        <fullName evidence="2">Uncharacterized protein</fullName>
    </submittedName>
</protein>
<reference evidence="2" key="1">
    <citation type="submission" date="2021-02" db="EMBL/GenBank/DDBJ databases">
        <authorList>
            <person name="Nowell W R."/>
        </authorList>
    </citation>
    <scope>NUCLEOTIDE SEQUENCE</scope>
</reference>
<evidence type="ECO:0000313" key="4">
    <source>
        <dbReference type="EMBL" id="CAF4161051.1"/>
    </source>
</evidence>
<dbReference type="Proteomes" id="UP000663844">
    <property type="component" value="Unassembled WGS sequence"/>
</dbReference>
<sequence length="481" mass="55200">MGGLWYYRTLPNICQQDACNLTAVAQRDYYKYFGVSGVDNSILYNSAEQPNSFTSECGLFYDSMRLLPSGNLPYIGSRIIQAARGAGKTQIRQCILSRLPRENHILIKIYGMNINNYLDNFVTNTDMTSEPGSDKIRKYWTTEHFLQVILTEIASRFIDEKYFPIIKQNQNQIPLQTRLDVAVLLGFYSPKDHNSLCKVVDLLVPETRAHSFFGGYRELCNGNWWSTQNENMLKSLENKHRKIKVKRETVATDYSLKILATMFDKIKYLPEPLLELSYRDQLGVLINFLSALKISTTVVVDSLDENKFFFNKEDPTLSTLQTFINSVANDDVLQLGLGNWGAGSAMSNICTFHIFVPQKSNVTLNILWSRPDKIPIINLTWNELQLINYADYILDYLRTKSSCGCKSLPDICSLLGGKELCHESMKRLRHPRDFNIFFKALIGRTDTVCTERNPPFHATKEDIDFVFTNIQTELLKEDELK</sequence>
<dbReference type="EMBL" id="CAJOAZ010006004">
    <property type="protein sequence ID" value="CAF4120329.1"/>
    <property type="molecule type" value="Genomic_DNA"/>
</dbReference>
<evidence type="ECO:0000313" key="1">
    <source>
        <dbReference type="EMBL" id="CAF1373536.1"/>
    </source>
</evidence>
<dbReference type="EMBL" id="CAJNOG010001827">
    <property type="protein sequence ID" value="CAF1473660.1"/>
    <property type="molecule type" value="Genomic_DNA"/>
</dbReference>
<dbReference type="Proteomes" id="UP000663868">
    <property type="component" value="Unassembled WGS sequence"/>
</dbReference>
<proteinExistence type="predicted"/>
<dbReference type="EMBL" id="CAJNOE010001009">
    <property type="protein sequence ID" value="CAF1373536.1"/>
    <property type="molecule type" value="Genomic_DNA"/>
</dbReference>
<comment type="caution">
    <text evidence="2">The sequence shown here is derived from an EMBL/GenBank/DDBJ whole genome shotgun (WGS) entry which is preliminary data.</text>
</comment>
<accession>A0A815R8K7</accession>
<dbReference type="Proteomes" id="UP000663860">
    <property type="component" value="Unassembled WGS sequence"/>
</dbReference>
<gene>
    <name evidence="1" type="ORF">IZO911_LOCUS37999</name>
    <name evidence="2" type="ORF">JYZ213_LOCUS41957</name>
    <name evidence="4" type="ORF">KXQ929_LOCUS37817</name>
    <name evidence="3" type="ORF">OXD698_LOCUS36442</name>
</gene>